<dbReference type="FunFam" id="1.10.238.10:FF:000104">
    <property type="entry name" value="calumenin isoform X1"/>
    <property type="match status" value="1"/>
</dbReference>
<evidence type="ECO:0000313" key="15">
    <source>
        <dbReference type="Proteomes" id="UP000728185"/>
    </source>
</evidence>
<organism evidence="14 15">
    <name type="scientific">Fasciolopsis buskii</name>
    <dbReference type="NCBI Taxonomy" id="27845"/>
    <lineage>
        <taxon>Eukaryota</taxon>
        <taxon>Metazoa</taxon>
        <taxon>Spiralia</taxon>
        <taxon>Lophotrochozoa</taxon>
        <taxon>Platyhelminthes</taxon>
        <taxon>Trematoda</taxon>
        <taxon>Digenea</taxon>
        <taxon>Plagiorchiida</taxon>
        <taxon>Echinostomata</taxon>
        <taxon>Echinostomatoidea</taxon>
        <taxon>Fasciolidae</taxon>
        <taxon>Fasciolopsis</taxon>
    </lineage>
</organism>
<keyword evidence="7" id="KW-0325">Glycoprotein</keyword>
<feature type="domain" description="EF-hand" evidence="13">
    <location>
        <begin position="85"/>
        <end position="120"/>
    </location>
</feature>
<evidence type="ECO:0000256" key="5">
    <source>
        <dbReference type="ARBA" id="ARBA00022824"/>
    </source>
</evidence>
<evidence type="ECO:0000256" key="9">
    <source>
        <dbReference type="ARBA" id="ARBA00056975"/>
    </source>
</evidence>
<keyword evidence="6" id="KW-0106">Calcium</keyword>
<dbReference type="PROSITE" id="PS50222">
    <property type="entry name" value="EF_HAND_2"/>
    <property type="match status" value="3"/>
</dbReference>
<reference evidence="14" key="1">
    <citation type="submission" date="2019-05" db="EMBL/GenBank/DDBJ databases">
        <title>Annotation for the trematode Fasciolopsis buski.</title>
        <authorList>
            <person name="Choi Y.-J."/>
        </authorList>
    </citation>
    <scope>NUCLEOTIDE SEQUENCE</scope>
    <source>
        <strain evidence="14">HT</strain>
        <tissue evidence="14">Whole worm</tissue>
    </source>
</reference>
<keyword evidence="4" id="KW-0677">Repeat</keyword>
<proteinExistence type="predicted"/>
<dbReference type="Pfam" id="PF13202">
    <property type="entry name" value="EF-hand_5"/>
    <property type="match status" value="1"/>
</dbReference>
<feature type="domain" description="EF-hand" evidence="13">
    <location>
        <begin position="281"/>
        <end position="316"/>
    </location>
</feature>
<dbReference type="EMBL" id="LUCM01004119">
    <property type="protein sequence ID" value="KAA0194773.1"/>
    <property type="molecule type" value="Genomic_DNA"/>
</dbReference>
<keyword evidence="2" id="KW-0479">Metal-binding</keyword>
<dbReference type="GO" id="GO:0015031">
    <property type="term" value="P:protein transport"/>
    <property type="evidence" value="ECO:0007669"/>
    <property type="project" value="UniProtKB-ARBA"/>
</dbReference>
<dbReference type="PANTHER" id="PTHR10827">
    <property type="entry name" value="RETICULOCALBIN"/>
    <property type="match status" value="1"/>
</dbReference>
<feature type="signal peptide" evidence="12">
    <location>
        <begin position="1"/>
        <end position="25"/>
    </location>
</feature>
<comment type="caution">
    <text evidence="14">The sequence shown here is derived from an EMBL/GenBank/DDBJ whole genome shotgun (WGS) entry which is preliminary data.</text>
</comment>
<feature type="domain" description="EF-hand" evidence="13">
    <location>
        <begin position="245"/>
        <end position="280"/>
    </location>
</feature>
<evidence type="ECO:0000313" key="14">
    <source>
        <dbReference type="EMBL" id="KAA0194773.1"/>
    </source>
</evidence>
<dbReference type="InterPro" id="IPR011992">
    <property type="entry name" value="EF-hand-dom_pair"/>
</dbReference>
<keyword evidence="8" id="KW-0143">Chaperone</keyword>
<accession>A0A8E0VKN8</accession>
<dbReference type="InterPro" id="IPR002048">
    <property type="entry name" value="EF_hand_dom"/>
</dbReference>
<keyword evidence="15" id="KW-1185">Reference proteome</keyword>
<dbReference type="AlphaFoldDB" id="A0A8E0VKN8"/>
<evidence type="ECO:0000256" key="4">
    <source>
        <dbReference type="ARBA" id="ARBA00022737"/>
    </source>
</evidence>
<evidence type="ECO:0000256" key="8">
    <source>
        <dbReference type="ARBA" id="ARBA00023186"/>
    </source>
</evidence>
<evidence type="ECO:0000256" key="7">
    <source>
        <dbReference type="ARBA" id="ARBA00023180"/>
    </source>
</evidence>
<dbReference type="Gene3D" id="1.10.238.10">
    <property type="entry name" value="EF-hand"/>
    <property type="match status" value="3"/>
</dbReference>
<comment type="subcellular location">
    <subcellularLocation>
        <location evidence="1">Endoplasmic reticulum lumen</location>
    </subcellularLocation>
</comment>
<dbReference type="PROSITE" id="PS00018">
    <property type="entry name" value="EF_HAND_1"/>
    <property type="match status" value="4"/>
</dbReference>
<comment type="subunit">
    <text evidence="10">Interacts with PCSK6 (immature form including the propeptide); probably involved in the maturation and the secretion of PCSK6.</text>
</comment>
<dbReference type="InterPro" id="IPR018247">
    <property type="entry name" value="EF_Hand_1_Ca_BS"/>
</dbReference>
<evidence type="ECO:0000256" key="6">
    <source>
        <dbReference type="ARBA" id="ARBA00022837"/>
    </source>
</evidence>
<dbReference type="GO" id="GO:0005788">
    <property type="term" value="C:endoplasmic reticulum lumen"/>
    <property type="evidence" value="ECO:0007669"/>
    <property type="project" value="UniProtKB-SubCell"/>
</dbReference>
<keyword evidence="3 12" id="KW-0732">Signal</keyword>
<comment type="function">
    <text evidence="9">Probable molecular chaperone assisting protein biosynthesis and transport in the endoplasmic reticulum. Required for the proper biosynthesis and transport of pulmonary surfactant-associated protein A/SP-A, pulmonary surfactant-associated protein D/SP-D and the lipid transporter ABCA3. By regulating both the proper expression and the degradation through the endoplasmic reticulum-associated protein degradation pathway of these proteins plays a crucial role in pulmonary surfactant homeostasis. Has an anti-fibrotic activity by negatively regulating the secretion of type I and type III collagens. This calcium-binding protein also transiently associates with immature PCSK6 and regulates its secretion.</text>
</comment>
<evidence type="ECO:0000256" key="11">
    <source>
        <dbReference type="ARBA" id="ARBA00072696"/>
    </source>
</evidence>
<evidence type="ECO:0000259" key="13">
    <source>
        <dbReference type="PROSITE" id="PS50222"/>
    </source>
</evidence>
<name>A0A8E0VKN8_9TREM</name>
<dbReference type="SMART" id="SM00054">
    <property type="entry name" value="EFh"/>
    <property type="match status" value="3"/>
</dbReference>
<evidence type="ECO:0000256" key="2">
    <source>
        <dbReference type="ARBA" id="ARBA00022723"/>
    </source>
</evidence>
<evidence type="ECO:0000256" key="1">
    <source>
        <dbReference type="ARBA" id="ARBA00004319"/>
    </source>
</evidence>
<gene>
    <name evidence="14" type="ORF">FBUS_05564</name>
</gene>
<protein>
    <recommendedName>
        <fullName evidence="11">Reticulocalbin-3</fullName>
    </recommendedName>
</protein>
<evidence type="ECO:0000256" key="10">
    <source>
        <dbReference type="ARBA" id="ARBA00063143"/>
    </source>
</evidence>
<feature type="chain" id="PRO_5034601503" description="Reticulocalbin-3" evidence="12">
    <location>
        <begin position="26"/>
        <end position="333"/>
    </location>
</feature>
<dbReference type="SUPFAM" id="SSF47473">
    <property type="entry name" value="EF-hand"/>
    <property type="match status" value="2"/>
</dbReference>
<keyword evidence="5" id="KW-0256">Endoplasmic reticulum</keyword>
<sequence length="333" mass="38869">MNNSFILRFMWAWCLLILSISNTLSVSNENLDLFMNDQLQTEDDLISGGAEDTFLRGSNTFNFDHQAILGTNEQTLQFRQLEPEEAKARLSRLIERMDVNQDGIVSKEELIGWIVHSFKLLDLESSRHRLKEHDENSDGVVSWNEYLHKTFGYTEAELDELRKNDGPETQAFVQSVDYEKVKFDSADVDKNGLLNETEYAAFEYPHNYPHMAPYEIIQTLKDFDRNKDGFISEEEYLQDSRMQPEALQIEKANFKRYDKNGDGKLDRDELVNWVTPGFERTAESEAEHLFMESDSDKDEKLTKDEIIKQHELWVGSQATDYGRHLEQMPRDEL</sequence>
<dbReference type="GO" id="GO:0005509">
    <property type="term" value="F:calcium ion binding"/>
    <property type="evidence" value="ECO:0007669"/>
    <property type="project" value="InterPro"/>
</dbReference>
<dbReference type="Pfam" id="PF13499">
    <property type="entry name" value="EF-hand_7"/>
    <property type="match status" value="2"/>
</dbReference>
<dbReference type="Proteomes" id="UP000728185">
    <property type="component" value="Unassembled WGS sequence"/>
</dbReference>
<dbReference type="OrthoDB" id="6223661at2759"/>
<dbReference type="PANTHER" id="PTHR10827:SF95">
    <property type="entry name" value="LD34388P"/>
    <property type="match status" value="1"/>
</dbReference>
<evidence type="ECO:0000256" key="3">
    <source>
        <dbReference type="ARBA" id="ARBA00022729"/>
    </source>
</evidence>
<evidence type="ECO:0000256" key="12">
    <source>
        <dbReference type="SAM" id="SignalP"/>
    </source>
</evidence>